<reference key="1">
    <citation type="journal article" date="2007" name="Nature">
        <title>The medaka draft genome and insights into vertebrate genome evolution.</title>
        <authorList>
            <person name="Kasahara M."/>
            <person name="Naruse K."/>
            <person name="Sasaki S."/>
            <person name="Nakatani Y."/>
            <person name="Qu W."/>
            <person name="Ahsan B."/>
            <person name="Yamada T."/>
            <person name="Nagayasu Y."/>
            <person name="Doi K."/>
            <person name="Kasai Y."/>
            <person name="Jindo T."/>
            <person name="Kobayashi D."/>
            <person name="Shimada A."/>
            <person name="Toyoda A."/>
            <person name="Kuroki Y."/>
            <person name="Fujiyama A."/>
            <person name="Sasaki T."/>
            <person name="Shimizu A."/>
            <person name="Asakawa S."/>
            <person name="Shimizu N."/>
            <person name="Hashimoto S."/>
            <person name="Yang J."/>
            <person name="Lee Y."/>
            <person name="Matsushima K."/>
            <person name="Sugano S."/>
            <person name="Sakaizumi M."/>
            <person name="Narita T."/>
            <person name="Ohishi K."/>
            <person name="Haga S."/>
            <person name="Ohta F."/>
            <person name="Nomoto H."/>
            <person name="Nogata K."/>
            <person name="Morishita T."/>
            <person name="Endo T."/>
            <person name="Shin-I T."/>
            <person name="Takeda H."/>
            <person name="Morishita S."/>
            <person name="Kohara Y."/>
        </authorList>
    </citation>
    <scope>NUCLEOTIDE SEQUENCE [LARGE SCALE GENOMIC DNA]</scope>
    <source>
        <strain>Hd-rR</strain>
    </source>
</reference>
<dbReference type="InterPro" id="IPR034109">
    <property type="entry name" value="Lsm11_M"/>
</dbReference>
<dbReference type="AlphaFoldDB" id="A0A3P9KA92"/>
<evidence type="ECO:0000313" key="3">
    <source>
        <dbReference type="Proteomes" id="UP000265180"/>
    </source>
</evidence>
<dbReference type="PANTHER" id="PTHR21415">
    <property type="entry name" value="U7 SNRNA-ASSOCIATED SM-LIKE PROTEIN LSM11"/>
    <property type="match status" value="1"/>
</dbReference>
<dbReference type="InterPro" id="IPR039267">
    <property type="entry name" value="Lsm11"/>
</dbReference>
<dbReference type="PANTHER" id="PTHR21415:SF1">
    <property type="entry name" value="U7 SNRNA-ASSOCIATED SM-LIKE PROTEIN LSM11"/>
    <property type="match status" value="1"/>
</dbReference>
<reference evidence="2" key="4">
    <citation type="submission" date="2025-09" db="UniProtKB">
        <authorList>
            <consortium name="Ensembl"/>
        </authorList>
    </citation>
    <scope>IDENTIFICATION</scope>
    <source>
        <strain evidence="2">HNI</strain>
    </source>
</reference>
<feature type="compositionally biased region" description="Polar residues" evidence="1">
    <location>
        <begin position="16"/>
        <end position="25"/>
    </location>
</feature>
<protein>
    <submittedName>
        <fullName evidence="2">LSM11, U7 small nuclear RNA associated</fullName>
    </submittedName>
</protein>
<accession>A0A3P9KA92</accession>
<name>A0A3P9KA92_ORYLA</name>
<dbReference type="Ensembl" id="ENSORLT00020006228.1">
    <property type="protein sequence ID" value="ENSORLP00020005475.1"/>
    <property type="gene ID" value="ENSORLG00020006289.1"/>
</dbReference>
<feature type="compositionally biased region" description="Basic and acidic residues" evidence="1">
    <location>
        <begin position="312"/>
        <end position="325"/>
    </location>
</feature>
<proteinExistence type="predicted"/>
<evidence type="ECO:0000256" key="1">
    <source>
        <dbReference type="SAM" id="MobiDB-lite"/>
    </source>
</evidence>
<dbReference type="GO" id="GO:0071209">
    <property type="term" value="F:U7 snRNA binding"/>
    <property type="evidence" value="ECO:0007669"/>
    <property type="project" value="InterPro"/>
</dbReference>
<sequence>MEERERKSVEPDHNVTEATPSTSAEGATGHDNESGDPADKINVCSDNFDPLLALYSPTAPPLPFPNIKCFNNVAEYESFLKGGRGRAKPENVEKRRRKALKGVADPERIDRLRKLMVSSSEEGEGSTAKPRRKQKILKNVLTRMPLCKGSPLGELHRCIQERIRIKVHIRTFKGMRGVCSGFLVAFDKFWNMVGKFSPVLLPSWVCDRSVYAVISPRQAMVDVDETYREPLFGEALYHEKALTISRLFEKLNLQESPGGTDVQEKADQHPPANPRAAPESCFAQMEGDGATSQSELPEAIKSKQGKLQVSLKAKDPHMHPKGESQKYGKVYTRHINQLFIRGENVILVNPQPL</sequence>
<feature type="region of interest" description="Disordered" evidence="1">
    <location>
        <begin position="1"/>
        <end position="42"/>
    </location>
</feature>
<dbReference type="Gene3D" id="2.30.30.100">
    <property type="match status" value="1"/>
</dbReference>
<reference evidence="2" key="3">
    <citation type="submission" date="2025-08" db="UniProtKB">
        <authorList>
            <consortium name="Ensembl"/>
        </authorList>
    </citation>
    <scope>IDENTIFICATION</scope>
    <source>
        <strain evidence="2">HNI</strain>
    </source>
</reference>
<dbReference type="CDD" id="cd01739">
    <property type="entry name" value="LSm11_M"/>
    <property type="match status" value="1"/>
</dbReference>
<feature type="region of interest" description="Disordered" evidence="1">
    <location>
        <begin position="302"/>
        <end position="325"/>
    </location>
</feature>
<feature type="region of interest" description="Disordered" evidence="1">
    <location>
        <begin position="257"/>
        <end position="279"/>
    </location>
</feature>
<evidence type="ECO:0000313" key="2">
    <source>
        <dbReference type="Ensembl" id="ENSORLP00020005475.1"/>
    </source>
</evidence>
<dbReference type="Proteomes" id="UP000265180">
    <property type="component" value="Chromosome 10"/>
</dbReference>
<feature type="compositionally biased region" description="Basic and acidic residues" evidence="1">
    <location>
        <begin position="1"/>
        <end position="15"/>
    </location>
</feature>
<reference evidence="2 3" key="2">
    <citation type="submission" date="2017-04" db="EMBL/GenBank/DDBJ databases">
        <title>CpG methylation of centromeres and impact of large insertions on vertebrate speciation.</title>
        <authorList>
            <person name="Ichikawa K."/>
            <person name="Yoshimura J."/>
            <person name="Morishita S."/>
        </authorList>
    </citation>
    <scope>NUCLEOTIDE SEQUENCE</scope>
    <source>
        <strain evidence="2 3">HNI</strain>
    </source>
</reference>
<feature type="compositionally biased region" description="Basic and acidic residues" evidence="1">
    <location>
        <begin position="28"/>
        <end position="39"/>
    </location>
</feature>
<organism evidence="2 3">
    <name type="scientific">Oryzias latipes</name>
    <name type="common">Japanese rice fish</name>
    <name type="synonym">Japanese killifish</name>
    <dbReference type="NCBI Taxonomy" id="8090"/>
    <lineage>
        <taxon>Eukaryota</taxon>
        <taxon>Metazoa</taxon>
        <taxon>Chordata</taxon>
        <taxon>Craniata</taxon>
        <taxon>Vertebrata</taxon>
        <taxon>Euteleostomi</taxon>
        <taxon>Actinopterygii</taxon>
        <taxon>Neopterygii</taxon>
        <taxon>Teleostei</taxon>
        <taxon>Neoteleostei</taxon>
        <taxon>Acanthomorphata</taxon>
        <taxon>Ovalentaria</taxon>
        <taxon>Atherinomorphae</taxon>
        <taxon>Beloniformes</taxon>
        <taxon>Adrianichthyidae</taxon>
        <taxon>Oryziinae</taxon>
        <taxon>Oryzias</taxon>
    </lineage>
</organism>